<dbReference type="EMBL" id="JAIZAY010000003">
    <property type="protein sequence ID" value="KAJ8045287.1"/>
    <property type="molecule type" value="Genomic_DNA"/>
</dbReference>
<dbReference type="AlphaFoldDB" id="A0A9Q1CH89"/>
<dbReference type="GO" id="GO:0045892">
    <property type="term" value="P:negative regulation of DNA-templated transcription"/>
    <property type="evidence" value="ECO:0007669"/>
    <property type="project" value="InterPro"/>
</dbReference>
<dbReference type="GO" id="GO:0042754">
    <property type="term" value="P:negative regulation of circadian rhythm"/>
    <property type="evidence" value="ECO:0007669"/>
    <property type="project" value="InterPro"/>
</dbReference>
<feature type="compositionally biased region" description="Low complexity" evidence="2">
    <location>
        <begin position="43"/>
        <end position="79"/>
    </location>
</feature>
<evidence type="ECO:0000313" key="3">
    <source>
        <dbReference type="EMBL" id="KAJ8045287.1"/>
    </source>
</evidence>
<keyword evidence="4" id="KW-1185">Reference proteome</keyword>
<dbReference type="Pfam" id="PF15800">
    <property type="entry name" value="CiPC"/>
    <property type="match status" value="1"/>
</dbReference>
<accession>A0A9Q1CH89</accession>
<dbReference type="PANTHER" id="PTHR34648">
    <property type="entry name" value="CLOCK-INTERACTING PACEMAKER"/>
    <property type="match status" value="1"/>
</dbReference>
<sequence>MCSENPKSLDTPLSRFQERSLSPSPSPPASGSIKNASSDCEESSSFSTSSQGNTSTTLRDSNSNGSNGGMNSSSRGQSSDQDLEKQDQVHKAVFDKVVLDAVQRNHIRTKHIRNQEDDTGSDSSSGTQDCPLPLNPEVIARAEETRIPAVGPKNSSSDTGISSEQGDQPFGSLLGKSNWNSLDPTVKSLKYGARPHANLKRAFSRAQDKHRNGDLSSSSSGSDEEKERKRKRFFRTFTALRECGLMEITMQTASLMEKNRQLQKQIASLRRETAITYNQMLKISKGNPAFREQPQTAQVMQNLQEILSWIKQPTTSPSGSTADTLDATE</sequence>
<comment type="caution">
    <text evidence="3">The sequence shown here is derived from an EMBL/GenBank/DDBJ whole genome shotgun (WGS) entry which is preliminary data.</text>
</comment>
<evidence type="ECO:0000256" key="2">
    <source>
        <dbReference type="SAM" id="MobiDB-lite"/>
    </source>
</evidence>
<evidence type="ECO:0000313" key="4">
    <source>
        <dbReference type="Proteomes" id="UP001152320"/>
    </source>
</evidence>
<name>A0A9Q1CH89_HOLLE</name>
<dbReference type="OrthoDB" id="6374619at2759"/>
<evidence type="ECO:0000256" key="1">
    <source>
        <dbReference type="SAM" id="Coils"/>
    </source>
</evidence>
<organism evidence="3 4">
    <name type="scientific">Holothuria leucospilota</name>
    <name type="common">Black long sea cucumber</name>
    <name type="synonym">Mertensiothuria leucospilota</name>
    <dbReference type="NCBI Taxonomy" id="206669"/>
    <lineage>
        <taxon>Eukaryota</taxon>
        <taxon>Metazoa</taxon>
        <taxon>Echinodermata</taxon>
        <taxon>Eleutherozoa</taxon>
        <taxon>Echinozoa</taxon>
        <taxon>Holothuroidea</taxon>
        <taxon>Aspidochirotacea</taxon>
        <taxon>Aspidochirotida</taxon>
        <taxon>Holothuriidae</taxon>
        <taxon>Holothuria</taxon>
    </lineage>
</organism>
<feature type="compositionally biased region" description="Polar residues" evidence="2">
    <location>
        <begin position="153"/>
        <end position="166"/>
    </location>
</feature>
<feature type="coiled-coil region" evidence="1">
    <location>
        <begin position="245"/>
        <end position="272"/>
    </location>
</feature>
<gene>
    <name evidence="3" type="ORF">HOLleu_08266</name>
</gene>
<feature type="region of interest" description="Disordered" evidence="2">
    <location>
        <begin position="1"/>
        <end position="89"/>
    </location>
</feature>
<keyword evidence="1" id="KW-0175">Coiled coil</keyword>
<feature type="region of interest" description="Disordered" evidence="2">
    <location>
        <begin position="101"/>
        <end position="177"/>
    </location>
</feature>
<dbReference type="GO" id="GO:0005634">
    <property type="term" value="C:nucleus"/>
    <property type="evidence" value="ECO:0007669"/>
    <property type="project" value="TreeGrafter"/>
</dbReference>
<reference evidence="3" key="1">
    <citation type="submission" date="2021-10" db="EMBL/GenBank/DDBJ databases">
        <title>Tropical sea cucumber genome reveals ecological adaptation and Cuvierian tubules defense mechanism.</title>
        <authorList>
            <person name="Chen T."/>
        </authorList>
    </citation>
    <scope>NUCLEOTIDE SEQUENCE</scope>
    <source>
        <strain evidence="3">Nanhai2018</strain>
        <tissue evidence="3">Muscle</tissue>
    </source>
</reference>
<protein>
    <submittedName>
        <fullName evidence="3">Uncharacterized protein</fullName>
    </submittedName>
</protein>
<dbReference type="PANTHER" id="PTHR34648:SF1">
    <property type="entry name" value="CLOCK-INTERACTING PACEMAKER"/>
    <property type="match status" value="1"/>
</dbReference>
<dbReference type="InterPro" id="IPR031602">
    <property type="entry name" value="CIPC"/>
</dbReference>
<dbReference type="Proteomes" id="UP001152320">
    <property type="component" value="Chromosome 3"/>
</dbReference>
<proteinExistence type="predicted"/>
<feature type="region of interest" description="Disordered" evidence="2">
    <location>
        <begin position="204"/>
        <end position="229"/>
    </location>
</feature>